<evidence type="ECO:0000313" key="2">
    <source>
        <dbReference type="EMBL" id="TXE07338.1"/>
    </source>
</evidence>
<organism evidence="2 3">
    <name type="scientific">Gelidibacter salicanalis</name>
    <dbReference type="NCBI Taxonomy" id="291193"/>
    <lineage>
        <taxon>Bacteria</taxon>
        <taxon>Pseudomonadati</taxon>
        <taxon>Bacteroidota</taxon>
        <taxon>Flavobacteriia</taxon>
        <taxon>Flavobacteriales</taxon>
        <taxon>Flavobacteriaceae</taxon>
        <taxon>Gelidibacter</taxon>
    </lineage>
</organism>
<dbReference type="InterPro" id="IPR036629">
    <property type="entry name" value="YjbJ_sf"/>
</dbReference>
<dbReference type="EMBL" id="VORX01000005">
    <property type="protein sequence ID" value="TXE07338.1"/>
    <property type="molecule type" value="Genomic_DNA"/>
</dbReference>
<evidence type="ECO:0000256" key="1">
    <source>
        <dbReference type="SAM" id="MobiDB-lite"/>
    </source>
</evidence>
<dbReference type="Gene3D" id="1.10.1470.10">
    <property type="entry name" value="YjbJ"/>
    <property type="match status" value="1"/>
</dbReference>
<name>A0A5C7AFL4_9FLAO</name>
<gene>
    <name evidence="2" type="ORF">ES711_11250</name>
</gene>
<evidence type="ECO:0000313" key="3">
    <source>
        <dbReference type="Proteomes" id="UP000321734"/>
    </source>
</evidence>
<protein>
    <submittedName>
        <fullName evidence="2">Uncharacterized protein</fullName>
    </submittedName>
</protein>
<feature type="compositionally biased region" description="Basic and acidic residues" evidence="1">
    <location>
        <begin position="1"/>
        <end position="25"/>
    </location>
</feature>
<dbReference type="OrthoDB" id="1454446at2"/>
<dbReference type="RefSeq" id="WP_146893411.1">
    <property type="nucleotide sequence ID" value="NZ_VORX01000005.1"/>
</dbReference>
<reference evidence="2 3" key="1">
    <citation type="submission" date="2019-08" db="EMBL/GenBank/DDBJ databases">
        <title>Genome sequence of Gelidibacter salicanalis IC162T.</title>
        <authorList>
            <person name="Bowman J.P."/>
        </authorList>
    </citation>
    <scope>NUCLEOTIDE SEQUENCE [LARGE SCALE GENOMIC DNA]</scope>
    <source>
        <strain evidence="2 3">IC162</strain>
    </source>
</reference>
<sequence>MSTTPDHKNDKRNQPQQNSERDSKDSSANVSQKGQRTEGANDDQSLNFNHASLRDVELRWQEIESSYRNYYPNLTDEDLEYHEGTFDTVMARIAKRTNKSVQEVNDEIWEWDSDYFDPNEASNRS</sequence>
<accession>A0A5C7AFL4</accession>
<comment type="caution">
    <text evidence="2">The sequence shown here is derived from an EMBL/GenBank/DDBJ whole genome shotgun (WGS) entry which is preliminary data.</text>
</comment>
<keyword evidence="3" id="KW-1185">Reference proteome</keyword>
<dbReference type="Proteomes" id="UP000321734">
    <property type="component" value="Unassembled WGS sequence"/>
</dbReference>
<feature type="region of interest" description="Disordered" evidence="1">
    <location>
        <begin position="1"/>
        <end position="50"/>
    </location>
</feature>
<dbReference type="AlphaFoldDB" id="A0A5C7AFL4"/>
<proteinExistence type="predicted"/>